<feature type="transmembrane region" description="Helical" evidence="7">
    <location>
        <begin position="95"/>
        <end position="114"/>
    </location>
</feature>
<keyword evidence="4" id="KW-0808">Transferase</keyword>
<evidence type="ECO:0000256" key="5">
    <source>
        <dbReference type="ARBA" id="ARBA00022777"/>
    </source>
</evidence>
<feature type="transmembrane region" description="Helical" evidence="7">
    <location>
        <begin position="121"/>
        <end position="138"/>
    </location>
</feature>
<accession>A0AAJ1IJV7</accession>
<keyword evidence="6" id="KW-0902">Two-component regulatory system</keyword>
<keyword evidence="9" id="KW-0067">ATP-binding</keyword>
<feature type="transmembrane region" description="Helical" evidence="7">
    <location>
        <begin position="69"/>
        <end position="89"/>
    </location>
</feature>
<keyword evidence="9" id="KW-0547">Nucleotide-binding</keyword>
<keyword evidence="7" id="KW-1133">Transmembrane helix</keyword>
<feature type="transmembrane region" description="Helical" evidence="7">
    <location>
        <begin position="153"/>
        <end position="172"/>
    </location>
</feature>
<dbReference type="PROSITE" id="PS50109">
    <property type="entry name" value="HIS_KIN"/>
    <property type="match status" value="1"/>
</dbReference>
<dbReference type="SUPFAM" id="SSF47384">
    <property type="entry name" value="Homodimeric domain of signal transducing histidine kinase"/>
    <property type="match status" value="1"/>
</dbReference>
<dbReference type="InterPro" id="IPR036097">
    <property type="entry name" value="HisK_dim/P_sf"/>
</dbReference>
<evidence type="ECO:0000313" key="10">
    <source>
        <dbReference type="Proteomes" id="UP001221217"/>
    </source>
</evidence>
<keyword evidence="3" id="KW-0597">Phosphoprotein</keyword>
<dbReference type="SUPFAM" id="SSF55874">
    <property type="entry name" value="ATPase domain of HSP90 chaperone/DNA topoisomerase II/histidine kinase"/>
    <property type="match status" value="1"/>
</dbReference>
<evidence type="ECO:0000256" key="1">
    <source>
        <dbReference type="ARBA" id="ARBA00000085"/>
    </source>
</evidence>
<dbReference type="PANTHER" id="PTHR43711:SF31">
    <property type="entry name" value="HISTIDINE KINASE"/>
    <property type="match status" value="1"/>
</dbReference>
<proteinExistence type="predicted"/>
<dbReference type="Pfam" id="PF02518">
    <property type="entry name" value="HATPase_c"/>
    <property type="match status" value="1"/>
</dbReference>
<keyword evidence="5" id="KW-0418">Kinase</keyword>
<comment type="caution">
    <text evidence="9">The sequence shown here is derived from an EMBL/GenBank/DDBJ whole genome shotgun (WGS) entry which is preliminary data.</text>
</comment>
<feature type="transmembrane region" description="Helical" evidence="7">
    <location>
        <begin position="12"/>
        <end position="32"/>
    </location>
</feature>
<evidence type="ECO:0000256" key="7">
    <source>
        <dbReference type="SAM" id="Phobius"/>
    </source>
</evidence>
<evidence type="ECO:0000256" key="4">
    <source>
        <dbReference type="ARBA" id="ARBA00022679"/>
    </source>
</evidence>
<dbReference type="Gene3D" id="1.10.287.130">
    <property type="match status" value="1"/>
</dbReference>
<dbReference type="Gene3D" id="3.30.565.10">
    <property type="entry name" value="Histidine kinase-like ATPase, C-terminal domain"/>
    <property type="match status" value="1"/>
</dbReference>
<dbReference type="PRINTS" id="PR00344">
    <property type="entry name" value="BCTRLSENSOR"/>
</dbReference>
<feature type="domain" description="Histidine kinase" evidence="8">
    <location>
        <begin position="203"/>
        <end position="418"/>
    </location>
</feature>
<evidence type="ECO:0000256" key="6">
    <source>
        <dbReference type="ARBA" id="ARBA00023012"/>
    </source>
</evidence>
<dbReference type="SMART" id="SM00387">
    <property type="entry name" value="HATPase_c"/>
    <property type="match status" value="1"/>
</dbReference>
<dbReference type="GO" id="GO:0000155">
    <property type="term" value="F:phosphorelay sensor kinase activity"/>
    <property type="evidence" value="ECO:0007669"/>
    <property type="project" value="InterPro"/>
</dbReference>
<evidence type="ECO:0000313" key="9">
    <source>
        <dbReference type="EMBL" id="MDC7227451.1"/>
    </source>
</evidence>
<dbReference type="InterPro" id="IPR036890">
    <property type="entry name" value="HATPase_C_sf"/>
</dbReference>
<evidence type="ECO:0000259" key="8">
    <source>
        <dbReference type="PROSITE" id="PS50109"/>
    </source>
</evidence>
<dbReference type="InterPro" id="IPR004358">
    <property type="entry name" value="Sig_transdc_His_kin-like_C"/>
</dbReference>
<organism evidence="9 10">
    <name type="scientific">Candidatus Thalassospirochaeta sargassi</name>
    <dbReference type="NCBI Taxonomy" id="3119039"/>
    <lineage>
        <taxon>Bacteria</taxon>
        <taxon>Pseudomonadati</taxon>
        <taxon>Spirochaetota</taxon>
        <taxon>Spirochaetia</taxon>
        <taxon>Spirochaetales</taxon>
        <taxon>Spirochaetaceae</taxon>
        <taxon>Candidatus Thalassospirochaeta</taxon>
    </lineage>
</organism>
<protein>
    <recommendedName>
        <fullName evidence="2">histidine kinase</fullName>
        <ecNumber evidence="2">2.7.13.3</ecNumber>
    </recommendedName>
</protein>
<keyword evidence="7" id="KW-0472">Membrane</keyword>
<comment type="catalytic activity">
    <reaction evidence="1">
        <text>ATP + protein L-histidine = ADP + protein N-phospho-L-histidine.</text>
        <dbReference type="EC" id="2.7.13.3"/>
    </reaction>
</comment>
<dbReference type="InterPro" id="IPR003661">
    <property type="entry name" value="HisK_dim/P_dom"/>
</dbReference>
<dbReference type="GO" id="GO:0005524">
    <property type="term" value="F:ATP binding"/>
    <property type="evidence" value="ECO:0007669"/>
    <property type="project" value="UniProtKB-KW"/>
</dbReference>
<evidence type="ECO:0000256" key="3">
    <source>
        <dbReference type="ARBA" id="ARBA00022553"/>
    </source>
</evidence>
<sequence>MAKSEGIKVIRKSIFLALVIYGIFGVLDYYALPINFKNAWIIRYFLLIPASLIALGLTYIPMAEKIAGALSHFLLISGVAGILLILIISEPEEPAFYFYSAGLSLMILACDFIFRLNILSTALFFILTELSYILTAIFEQKILDEAIYSNGHSWLAGNVFFITFTGIISLMGTMRIHEEIKTSEDARIQAEKANMIKTAFLTNISHEIRTPLNGIIGYSRLISIQAGDKCDQSYLKIIRECGDQLTETVDSIIDIAGIETGHVECDIELLSIRPFIRDVSRVFSIRASSKNITLKLIFSGISENTNINTDSHKLRAMLNSLIGNALKFTETGEVALICELKENRLEINVRDTGIGIASEYMQEIFSPFFQINSGYERPYRGNGLGLSICRSYAELLGGSIEVKSIEGQGSTFTLNLPV</sequence>
<dbReference type="InterPro" id="IPR003594">
    <property type="entry name" value="HATPase_dom"/>
</dbReference>
<dbReference type="Proteomes" id="UP001221217">
    <property type="component" value="Unassembled WGS sequence"/>
</dbReference>
<dbReference type="Pfam" id="PF00512">
    <property type="entry name" value="HisKA"/>
    <property type="match status" value="1"/>
</dbReference>
<name>A0AAJ1IJV7_9SPIO</name>
<evidence type="ECO:0000256" key="2">
    <source>
        <dbReference type="ARBA" id="ARBA00012438"/>
    </source>
</evidence>
<dbReference type="AlphaFoldDB" id="A0AAJ1IJV7"/>
<dbReference type="CDD" id="cd16922">
    <property type="entry name" value="HATPase_EvgS-ArcB-TorS-like"/>
    <property type="match status" value="1"/>
</dbReference>
<dbReference type="PANTHER" id="PTHR43711">
    <property type="entry name" value="TWO-COMPONENT HISTIDINE KINASE"/>
    <property type="match status" value="1"/>
</dbReference>
<dbReference type="CDD" id="cd00082">
    <property type="entry name" value="HisKA"/>
    <property type="match status" value="1"/>
</dbReference>
<keyword evidence="7" id="KW-0812">Transmembrane</keyword>
<reference evidence="9 10" key="1">
    <citation type="submission" date="2022-12" db="EMBL/GenBank/DDBJ databases">
        <title>Metagenome assembled genome from gulf of manar.</title>
        <authorList>
            <person name="Kohli P."/>
            <person name="Pk S."/>
            <person name="Venkata Ramana C."/>
            <person name="Sasikala C."/>
        </authorList>
    </citation>
    <scope>NUCLEOTIDE SEQUENCE [LARGE SCALE GENOMIC DNA]</scope>
    <source>
        <strain evidence="9">JB008</strain>
    </source>
</reference>
<dbReference type="SMART" id="SM00388">
    <property type="entry name" value="HisKA"/>
    <property type="match status" value="1"/>
</dbReference>
<feature type="transmembrane region" description="Helical" evidence="7">
    <location>
        <begin position="44"/>
        <end position="62"/>
    </location>
</feature>
<dbReference type="EC" id="2.7.13.3" evidence="2"/>
<dbReference type="InterPro" id="IPR005467">
    <property type="entry name" value="His_kinase_dom"/>
</dbReference>
<dbReference type="InterPro" id="IPR050736">
    <property type="entry name" value="Sensor_HK_Regulatory"/>
</dbReference>
<gene>
    <name evidence="9" type="ORF">PQJ61_11870</name>
</gene>
<dbReference type="EMBL" id="JAQQAL010000025">
    <property type="protein sequence ID" value="MDC7227451.1"/>
    <property type="molecule type" value="Genomic_DNA"/>
</dbReference>